<dbReference type="InterPro" id="IPR020843">
    <property type="entry name" value="ER"/>
</dbReference>
<protein>
    <recommendedName>
        <fullName evidence="1">Enoyl reductase (ER) domain-containing protein</fullName>
    </recommendedName>
</protein>
<dbReference type="SMART" id="SM00829">
    <property type="entry name" value="PKS_ER"/>
    <property type="match status" value="1"/>
</dbReference>
<dbReference type="PANTHER" id="PTHR11695:SF294">
    <property type="entry name" value="RETICULON-4-INTERACTING PROTEIN 1, MITOCHONDRIAL"/>
    <property type="match status" value="1"/>
</dbReference>
<accession>A0A8E2J6B9</accession>
<dbReference type="EMBL" id="KV722335">
    <property type="protein sequence ID" value="OCH95616.1"/>
    <property type="molecule type" value="Genomic_DNA"/>
</dbReference>
<organism evidence="2 3">
    <name type="scientific">Obba rivulosa</name>
    <dbReference type="NCBI Taxonomy" id="1052685"/>
    <lineage>
        <taxon>Eukaryota</taxon>
        <taxon>Fungi</taxon>
        <taxon>Dikarya</taxon>
        <taxon>Basidiomycota</taxon>
        <taxon>Agaricomycotina</taxon>
        <taxon>Agaricomycetes</taxon>
        <taxon>Polyporales</taxon>
        <taxon>Gelatoporiaceae</taxon>
        <taxon>Obba</taxon>
    </lineage>
</organism>
<dbReference type="SUPFAM" id="SSF50129">
    <property type="entry name" value="GroES-like"/>
    <property type="match status" value="1"/>
</dbReference>
<dbReference type="Gene3D" id="3.40.50.720">
    <property type="entry name" value="NAD(P)-binding Rossmann-like Domain"/>
    <property type="match status" value="2"/>
</dbReference>
<name>A0A8E2J6B9_9APHY</name>
<feature type="domain" description="Enoyl reductase (ER)" evidence="1">
    <location>
        <begin position="22"/>
        <end position="289"/>
    </location>
</feature>
<sequence>MNSPRIPTDRKAWHIMCRVPPGKALQFETNLLVPRECKEGDVLVRVQAAALSPRPNVAEYDLAGIVADCSCTKWRTSDTDYGFIPYSTLVELTHQVALSQYTGLPAANLLRRPPNVSPIQASGLTLVGLIAYQAIFSAGQVKPSQRLLVNGGSAAVGAFVIQSAKVVGYTVAGSASGENERYFRERGPQPNGFDVPAISIFLWDVLMRPKWLGGTKGSMKLVYILTSKHLPGFIVVKPIKKDFQDFGEHVTAEPGGRVKLIVDSVFSFEDALEAYEHIMSGRATGTVAIEADPEAEWKLLIQAASVRRWR</sequence>
<dbReference type="OrthoDB" id="3509362at2759"/>
<evidence type="ECO:0000259" key="1">
    <source>
        <dbReference type="SMART" id="SM00829"/>
    </source>
</evidence>
<gene>
    <name evidence="2" type="ORF">OBBRIDRAFT_809768</name>
</gene>
<reference evidence="2 3" key="1">
    <citation type="submission" date="2016-07" db="EMBL/GenBank/DDBJ databases">
        <title>Draft genome of the white-rot fungus Obba rivulosa 3A-2.</title>
        <authorList>
            <consortium name="DOE Joint Genome Institute"/>
            <person name="Miettinen O."/>
            <person name="Riley R."/>
            <person name="Acob R."/>
            <person name="Barry K."/>
            <person name="Cullen D."/>
            <person name="De Vries R."/>
            <person name="Hainaut M."/>
            <person name="Hatakka A."/>
            <person name="Henrissat B."/>
            <person name="Hilden K."/>
            <person name="Kuo R."/>
            <person name="Labutti K."/>
            <person name="Lipzen A."/>
            <person name="Makela M.R."/>
            <person name="Sandor L."/>
            <person name="Spatafora J.W."/>
            <person name="Grigoriev I.V."/>
            <person name="Hibbett D.S."/>
        </authorList>
    </citation>
    <scope>NUCLEOTIDE SEQUENCE [LARGE SCALE GENOMIC DNA]</scope>
    <source>
        <strain evidence="2 3">3A-2</strain>
    </source>
</reference>
<dbReference type="PANTHER" id="PTHR11695">
    <property type="entry name" value="ALCOHOL DEHYDROGENASE RELATED"/>
    <property type="match status" value="1"/>
</dbReference>
<dbReference type="GO" id="GO:0016491">
    <property type="term" value="F:oxidoreductase activity"/>
    <property type="evidence" value="ECO:0007669"/>
    <property type="project" value="InterPro"/>
</dbReference>
<dbReference type="InterPro" id="IPR036291">
    <property type="entry name" value="NAD(P)-bd_dom_sf"/>
</dbReference>
<proteinExistence type="predicted"/>
<dbReference type="Gene3D" id="3.90.180.10">
    <property type="entry name" value="Medium-chain alcohol dehydrogenases, catalytic domain"/>
    <property type="match status" value="2"/>
</dbReference>
<dbReference type="InterPro" id="IPR050700">
    <property type="entry name" value="YIM1/Zinc_Alcohol_DH_Fams"/>
</dbReference>
<dbReference type="AlphaFoldDB" id="A0A8E2J6B9"/>
<keyword evidence="3" id="KW-1185">Reference proteome</keyword>
<dbReference type="Proteomes" id="UP000250043">
    <property type="component" value="Unassembled WGS sequence"/>
</dbReference>
<dbReference type="SUPFAM" id="SSF51735">
    <property type="entry name" value="NAD(P)-binding Rossmann-fold domains"/>
    <property type="match status" value="1"/>
</dbReference>
<evidence type="ECO:0000313" key="2">
    <source>
        <dbReference type="EMBL" id="OCH95616.1"/>
    </source>
</evidence>
<dbReference type="InterPro" id="IPR011032">
    <property type="entry name" value="GroES-like_sf"/>
</dbReference>
<evidence type="ECO:0000313" key="3">
    <source>
        <dbReference type="Proteomes" id="UP000250043"/>
    </source>
</evidence>